<reference evidence="3 4" key="1">
    <citation type="submission" date="2010-08" db="EMBL/GenBank/DDBJ databases">
        <title>The draft genome of Desulfovibrio fructosovorans JJ.</title>
        <authorList>
            <consortium name="US DOE Joint Genome Institute (JGI-PGF)"/>
            <person name="Lucas S."/>
            <person name="Copeland A."/>
            <person name="Lapidus A."/>
            <person name="Cheng J.-F."/>
            <person name="Bruce D."/>
            <person name="Goodwin L."/>
            <person name="Pitluck S."/>
            <person name="Land M.L."/>
            <person name="Hauser L."/>
            <person name="Chang Y.-J."/>
            <person name="Jeffries C."/>
            <person name="Wall J.D."/>
            <person name="Stahl D.A."/>
            <person name="Arkin A.P."/>
            <person name="Dehal P."/>
            <person name="Stolyar S.M."/>
            <person name="Hazen T.C."/>
            <person name="Woyke T.J."/>
        </authorList>
    </citation>
    <scope>NUCLEOTIDE SEQUENCE [LARGE SCALE GENOMIC DNA]</scope>
    <source>
        <strain evidence="3 4">JJ</strain>
    </source>
</reference>
<dbReference type="AlphaFoldDB" id="E1JR43"/>
<name>E1JR43_SOLFR</name>
<gene>
    <name evidence="3" type="ORF">DesfrDRAFT_0092</name>
</gene>
<comment type="similarity">
    <text evidence="1">Belongs to the aspartate/glutamate racemases family.</text>
</comment>
<dbReference type="InterPro" id="IPR001920">
    <property type="entry name" value="Asp/Glu_race"/>
</dbReference>
<evidence type="ECO:0000313" key="4">
    <source>
        <dbReference type="Proteomes" id="UP000006250"/>
    </source>
</evidence>
<keyword evidence="2" id="KW-0413">Isomerase</keyword>
<dbReference type="PANTHER" id="PTHR21198">
    <property type="entry name" value="GLUTAMATE RACEMASE"/>
    <property type="match status" value="1"/>
</dbReference>
<dbReference type="Pfam" id="PF01177">
    <property type="entry name" value="Asp_Glu_race"/>
    <property type="match status" value="1"/>
</dbReference>
<comment type="caution">
    <text evidence="3">The sequence shown here is derived from an EMBL/GenBank/DDBJ whole genome shotgun (WGS) entry which is preliminary data.</text>
</comment>
<dbReference type="PANTHER" id="PTHR21198:SF7">
    <property type="entry name" value="ASPARTATE-GLUTAMATE RACEMASE FAMILY"/>
    <property type="match status" value="1"/>
</dbReference>
<protein>
    <submittedName>
        <fullName evidence="3">Aspartate racemase</fullName>
    </submittedName>
</protein>
<accession>E1JR43</accession>
<dbReference type="Proteomes" id="UP000006250">
    <property type="component" value="Unassembled WGS sequence"/>
</dbReference>
<dbReference type="OrthoDB" id="9803739at2"/>
<dbReference type="NCBIfam" id="TIGR00035">
    <property type="entry name" value="asp_race"/>
    <property type="match status" value="1"/>
</dbReference>
<dbReference type="InterPro" id="IPR015942">
    <property type="entry name" value="Asp/Glu/hydantoin_racemase"/>
</dbReference>
<sequence>MKTIGLIGGTSWLSTVDYYRFINEETARRLGGLHSARLVLASIDFAELAAAMQAGDWDAAGDILGRAAESLHRAGVDGIMLCSNLIHKVHDVVAARVPEPFLHIGDALAAAITAGGYSVVALLGTRPIMEEGFYRERIEAKSGARIIVPEEKDRAYINTAVFERMCRNQFTDEDRAEHNRIIGELGRRGAQCVILGCTELPVLLSTSSLPLLSSSLVHSLYAVDWSLGTKGE</sequence>
<dbReference type="RefSeq" id="WP_005990050.1">
    <property type="nucleotide sequence ID" value="NZ_AECZ01000001.1"/>
</dbReference>
<dbReference type="EMBL" id="AECZ01000001">
    <property type="protein sequence ID" value="EFL53044.1"/>
    <property type="molecule type" value="Genomic_DNA"/>
</dbReference>
<dbReference type="InterPro" id="IPR004380">
    <property type="entry name" value="Asp_race"/>
</dbReference>
<evidence type="ECO:0000313" key="3">
    <source>
        <dbReference type="EMBL" id="EFL53044.1"/>
    </source>
</evidence>
<organism evidence="3 4">
    <name type="scientific">Solidesulfovibrio fructosivorans JJ]</name>
    <dbReference type="NCBI Taxonomy" id="596151"/>
    <lineage>
        <taxon>Bacteria</taxon>
        <taxon>Pseudomonadati</taxon>
        <taxon>Thermodesulfobacteriota</taxon>
        <taxon>Desulfovibrionia</taxon>
        <taxon>Desulfovibrionales</taxon>
        <taxon>Desulfovibrionaceae</taxon>
        <taxon>Solidesulfovibrio</taxon>
    </lineage>
</organism>
<dbReference type="STRING" id="596151.DesfrDRAFT_0092"/>
<dbReference type="SUPFAM" id="SSF53681">
    <property type="entry name" value="Aspartate/glutamate racemase"/>
    <property type="match status" value="2"/>
</dbReference>
<evidence type="ECO:0000256" key="1">
    <source>
        <dbReference type="ARBA" id="ARBA00007847"/>
    </source>
</evidence>
<keyword evidence="4" id="KW-1185">Reference proteome</keyword>
<evidence type="ECO:0000256" key="2">
    <source>
        <dbReference type="ARBA" id="ARBA00023235"/>
    </source>
</evidence>
<dbReference type="GO" id="GO:0047661">
    <property type="term" value="F:amino-acid racemase activity"/>
    <property type="evidence" value="ECO:0007669"/>
    <property type="project" value="InterPro"/>
</dbReference>
<proteinExistence type="inferred from homology"/>
<dbReference type="Gene3D" id="3.40.50.1860">
    <property type="match status" value="2"/>
</dbReference>
<dbReference type="eggNOG" id="COG1794">
    <property type="taxonomic scope" value="Bacteria"/>
</dbReference>